<feature type="binding site" evidence="4">
    <location>
        <position position="132"/>
    </location>
    <ligand>
        <name>a divalent metal cation</name>
        <dbReference type="ChEBI" id="CHEBI:60240"/>
    </ligand>
</feature>
<comment type="similarity">
    <text evidence="1 5">Belongs to the malic enzymes family.</text>
</comment>
<name>A0A1T4K7T0_9FIRM</name>
<evidence type="ECO:0000313" key="9">
    <source>
        <dbReference type="EMBL" id="SJZ38482.1"/>
    </source>
</evidence>
<feature type="domain" description="Malic enzyme NAD-binding" evidence="7">
    <location>
        <begin position="159"/>
        <end position="380"/>
    </location>
</feature>
<dbReference type="Pfam" id="PF00390">
    <property type="entry name" value="malic"/>
    <property type="match status" value="1"/>
</dbReference>
<evidence type="ECO:0000256" key="4">
    <source>
        <dbReference type="PIRSR" id="PIRSR000106-3"/>
    </source>
</evidence>
<feature type="region of interest" description="Disordered" evidence="6">
    <location>
        <begin position="1"/>
        <end position="37"/>
    </location>
</feature>
<feature type="binding site" evidence="3">
    <location>
        <position position="314"/>
    </location>
    <ligand>
        <name>(S)-malate</name>
        <dbReference type="ChEBI" id="CHEBI:15589"/>
    </ligand>
</feature>
<keyword evidence="2" id="KW-0560">Oxidoreductase</keyword>
<dbReference type="InterPro" id="IPR001891">
    <property type="entry name" value="Malic_OxRdtase"/>
</dbReference>
<dbReference type="PRINTS" id="PR00072">
    <property type="entry name" value="MALOXRDTASE"/>
</dbReference>
<dbReference type="Proteomes" id="UP000190625">
    <property type="component" value="Unassembled WGS sequence"/>
</dbReference>
<dbReference type="SMART" id="SM00919">
    <property type="entry name" value="Malic_M"/>
    <property type="match status" value="1"/>
</dbReference>
<dbReference type="OrthoDB" id="9805787at2"/>
<reference evidence="10" key="1">
    <citation type="submission" date="2017-02" db="EMBL/GenBank/DDBJ databases">
        <authorList>
            <person name="Varghese N."/>
            <person name="Submissions S."/>
        </authorList>
    </citation>
    <scope>NUCLEOTIDE SEQUENCE [LARGE SCALE GENOMIC DNA]</scope>
    <source>
        <strain evidence="10">ATCC BAA-73</strain>
    </source>
</reference>
<dbReference type="STRING" id="142842.SAMN02745118_00671"/>
<evidence type="ECO:0000256" key="6">
    <source>
        <dbReference type="SAM" id="MobiDB-lite"/>
    </source>
</evidence>
<dbReference type="SMART" id="SM01274">
    <property type="entry name" value="malic"/>
    <property type="match status" value="1"/>
</dbReference>
<organism evidence="9 10">
    <name type="scientific">Selenihalanaerobacter shriftii</name>
    <dbReference type="NCBI Taxonomy" id="142842"/>
    <lineage>
        <taxon>Bacteria</taxon>
        <taxon>Bacillati</taxon>
        <taxon>Bacillota</taxon>
        <taxon>Clostridia</taxon>
        <taxon>Halanaerobiales</taxon>
        <taxon>Halobacteroidaceae</taxon>
        <taxon>Selenihalanaerobacter</taxon>
    </lineage>
</organism>
<dbReference type="GO" id="GO:0004470">
    <property type="term" value="F:malic enzyme activity"/>
    <property type="evidence" value="ECO:0007669"/>
    <property type="project" value="InterPro"/>
</dbReference>
<evidence type="ECO:0000256" key="2">
    <source>
        <dbReference type="ARBA" id="ARBA00023002"/>
    </source>
</evidence>
<evidence type="ECO:0000256" key="1">
    <source>
        <dbReference type="ARBA" id="ARBA00008785"/>
    </source>
</evidence>
<feature type="binding site" evidence="4">
    <location>
        <position position="133"/>
    </location>
    <ligand>
        <name>a divalent metal cation</name>
        <dbReference type="ChEBI" id="CHEBI:60240"/>
    </ligand>
</feature>
<dbReference type="Pfam" id="PF03949">
    <property type="entry name" value="Malic_M"/>
    <property type="match status" value="1"/>
</dbReference>
<dbReference type="InterPro" id="IPR051674">
    <property type="entry name" value="Malate_Decarboxylase"/>
</dbReference>
<dbReference type="InterPro" id="IPR012301">
    <property type="entry name" value="Malic_N_dom"/>
</dbReference>
<dbReference type="GO" id="GO:0046872">
    <property type="term" value="F:metal ion binding"/>
    <property type="evidence" value="ECO:0007669"/>
    <property type="project" value="UniProtKB-KW"/>
</dbReference>
<dbReference type="AlphaFoldDB" id="A0A1T4K7T0"/>
<feature type="binding site" evidence="4">
    <location>
        <position position="158"/>
    </location>
    <ligand>
        <name>a divalent metal cation</name>
        <dbReference type="ChEBI" id="CHEBI:60240"/>
    </ligand>
</feature>
<gene>
    <name evidence="9" type="ORF">SAMN02745118_00671</name>
</gene>
<dbReference type="InterPro" id="IPR036291">
    <property type="entry name" value="NAD(P)-bd_dom_sf"/>
</dbReference>
<dbReference type="SUPFAM" id="SSF51735">
    <property type="entry name" value="NAD(P)-binding Rossmann-fold domains"/>
    <property type="match status" value="1"/>
</dbReference>
<evidence type="ECO:0000256" key="5">
    <source>
        <dbReference type="RuleBase" id="RU003427"/>
    </source>
</evidence>
<feature type="domain" description="Malic enzyme N-terminal" evidence="8">
    <location>
        <begin position="19"/>
        <end position="147"/>
    </location>
</feature>
<dbReference type="PANTHER" id="PTHR43237:SF4">
    <property type="entry name" value="NADP-DEPENDENT MALIC ENZYME"/>
    <property type="match status" value="1"/>
</dbReference>
<dbReference type="PIRSF" id="PIRSF000106">
    <property type="entry name" value="ME"/>
    <property type="match status" value="1"/>
</dbReference>
<dbReference type="SUPFAM" id="SSF53223">
    <property type="entry name" value="Aminoacid dehydrogenase-like, N-terminal domain"/>
    <property type="match status" value="1"/>
</dbReference>
<evidence type="ECO:0000259" key="7">
    <source>
        <dbReference type="SMART" id="SM00919"/>
    </source>
</evidence>
<dbReference type="EMBL" id="FUWM01000005">
    <property type="protein sequence ID" value="SJZ38482.1"/>
    <property type="molecule type" value="Genomic_DNA"/>
</dbReference>
<dbReference type="RefSeq" id="WP_078809164.1">
    <property type="nucleotide sequence ID" value="NZ_FUWM01000005.1"/>
</dbReference>
<dbReference type="Gene3D" id="3.40.50.720">
    <property type="entry name" value="NAD(P)-binding Rossmann-like Domain"/>
    <property type="match status" value="1"/>
</dbReference>
<comment type="cofactor">
    <cofactor evidence="4">
        <name>Mg(2+)</name>
        <dbReference type="ChEBI" id="CHEBI:18420"/>
    </cofactor>
    <cofactor evidence="4">
        <name>Mn(2+)</name>
        <dbReference type="ChEBI" id="CHEBI:29035"/>
    </cofactor>
    <text evidence="4">Divalent metal cations. Prefers magnesium or manganese.</text>
</comment>
<sequence>MIIKEDALMGYETPEEKEKKRLKKKKKKQKKQGDEELSYTKQSLEIIKDPKKVYEYTDKGKRVAVISDGSAVLNLGAVGPKAALPIVESKARLLQRYGKVEAIPLCLDTEGVDELVTIIKGIASTYGVIFLEDIAAPNCIELQQRLQAELDIPVYHDDQQGTAIVVLAALYNSLRITNKNLADLKVVINGAGTAGLAITKLLLAVDVGEIILCDKEGILTPGSKELNFAQKEMIRDDKINVKPGNLETALIDADVFIGVSTGDVLDKESINKMRRDPIIFALATPTSEIDPKLAKSAGAKVVATAYNRNSNQINNQLVFSGLIKGLLEAKADNLSLSLQVITAKAIAQLVDQVRQDNILPDPSDPEVISQITEKVIKAVNSEEPIIPQELEENLPLEVVEHLSD</sequence>
<feature type="compositionally biased region" description="Basic residues" evidence="6">
    <location>
        <begin position="20"/>
        <end position="30"/>
    </location>
</feature>
<proteinExistence type="inferred from homology"/>
<protein>
    <submittedName>
        <fullName evidence="9">Malate dehydrogenase (Oxaloacetate-decarboxylating)</fullName>
    </submittedName>
</protein>
<dbReference type="GO" id="GO:0051287">
    <property type="term" value="F:NAD binding"/>
    <property type="evidence" value="ECO:0007669"/>
    <property type="project" value="InterPro"/>
</dbReference>
<dbReference type="PANTHER" id="PTHR43237">
    <property type="entry name" value="NADP-DEPENDENT MALIC ENZYME"/>
    <property type="match status" value="1"/>
</dbReference>
<keyword evidence="10" id="KW-1185">Reference proteome</keyword>
<evidence type="ECO:0000313" key="10">
    <source>
        <dbReference type="Proteomes" id="UP000190625"/>
    </source>
</evidence>
<dbReference type="InterPro" id="IPR046346">
    <property type="entry name" value="Aminoacid_DH-like_N_sf"/>
</dbReference>
<keyword evidence="4 5" id="KW-0479">Metal-binding</keyword>
<accession>A0A1T4K7T0</accession>
<evidence type="ECO:0000259" key="8">
    <source>
        <dbReference type="SMART" id="SM01274"/>
    </source>
</evidence>
<dbReference type="Gene3D" id="3.40.50.10380">
    <property type="entry name" value="Malic enzyme, N-terminal domain"/>
    <property type="match status" value="1"/>
</dbReference>
<dbReference type="InterPro" id="IPR037062">
    <property type="entry name" value="Malic_N_dom_sf"/>
</dbReference>
<evidence type="ECO:0000256" key="3">
    <source>
        <dbReference type="PIRSR" id="PIRSR000106-2"/>
    </source>
</evidence>
<dbReference type="GO" id="GO:0016616">
    <property type="term" value="F:oxidoreductase activity, acting on the CH-OH group of donors, NAD or NADP as acceptor"/>
    <property type="evidence" value="ECO:0007669"/>
    <property type="project" value="InterPro"/>
</dbReference>
<dbReference type="InterPro" id="IPR012302">
    <property type="entry name" value="Malic_NAD-bd"/>
</dbReference>